<keyword evidence="4" id="KW-1185">Reference proteome</keyword>
<feature type="domain" description="CN hydrolase" evidence="2">
    <location>
        <begin position="299"/>
        <end position="561"/>
    </location>
</feature>
<dbReference type="InterPro" id="IPR003010">
    <property type="entry name" value="C-N_Hydrolase"/>
</dbReference>
<dbReference type="InterPro" id="IPR050345">
    <property type="entry name" value="Aliph_Amidase/BUP"/>
</dbReference>
<organism evidence="3 4">
    <name type="scientific">Siminovitchia fortis</name>
    <dbReference type="NCBI Taxonomy" id="254758"/>
    <lineage>
        <taxon>Bacteria</taxon>
        <taxon>Bacillati</taxon>
        <taxon>Bacillota</taxon>
        <taxon>Bacilli</taxon>
        <taxon>Bacillales</taxon>
        <taxon>Bacillaceae</taxon>
        <taxon>Siminovitchia</taxon>
    </lineage>
</organism>
<feature type="domain" description="CN hydrolase" evidence="2">
    <location>
        <begin position="7"/>
        <end position="249"/>
    </location>
</feature>
<evidence type="ECO:0000256" key="1">
    <source>
        <dbReference type="ARBA" id="ARBA00022801"/>
    </source>
</evidence>
<dbReference type="AlphaFoldDB" id="A0A443IZB1"/>
<dbReference type="PROSITE" id="PS50263">
    <property type="entry name" value="CN_HYDROLASE"/>
    <property type="match status" value="2"/>
</dbReference>
<comment type="caution">
    <text evidence="3">The sequence shown here is derived from an EMBL/GenBank/DDBJ whole genome shotgun (WGS) entry which is preliminary data.</text>
</comment>
<dbReference type="SUPFAM" id="SSF56317">
    <property type="entry name" value="Carbon-nitrogen hydrolase"/>
    <property type="match status" value="2"/>
</dbReference>
<dbReference type="GO" id="GO:0016811">
    <property type="term" value="F:hydrolase activity, acting on carbon-nitrogen (but not peptide) bonds, in linear amides"/>
    <property type="evidence" value="ECO:0007669"/>
    <property type="project" value="UniProtKB-ARBA"/>
</dbReference>
<dbReference type="Gene3D" id="3.60.110.10">
    <property type="entry name" value="Carbon-nitrogen hydrolase"/>
    <property type="match status" value="2"/>
</dbReference>
<dbReference type="InterPro" id="IPR036526">
    <property type="entry name" value="C-N_Hydrolase_sf"/>
</dbReference>
<dbReference type="PANTHER" id="PTHR43674">
    <property type="entry name" value="NITRILASE C965.09-RELATED"/>
    <property type="match status" value="1"/>
</dbReference>
<gene>
    <name evidence="3" type="ORF">D4N35_004365</name>
</gene>
<dbReference type="RefSeq" id="WP_120070560.1">
    <property type="nucleotide sequence ID" value="NZ_CP126113.1"/>
</dbReference>
<evidence type="ECO:0000259" key="2">
    <source>
        <dbReference type="PROSITE" id="PS50263"/>
    </source>
</evidence>
<dbReference type="PANTHER" id="PTHR43674:SF16">
    <property type="entry name" value="CARBON-NITROGEN FAMILY, PUTATIVE (AFU_ORTHOLOGUE AFUA_5G02350)-RELATED"/>
    <property type="match status" value="1"/>
</dbReference>
<sequence length="591" mass="65936">MKPATSFKAASIEFNPKLNDLDDNIQKLKEAVTEAASNGAKLIVTPEMATTGYHYEDRKAISPYVDTIPGKTTMAFEEIARKYDTYIVIGMAEIDKEDGLYYNSAVLIGPKGYIGKYRKIHLWAVEDNWASGGNLGVPVFETEIGNISIIICMDSSYFESARVAAVNGANILCFPTNSTGGSISMLQAWAEMNGMYVVGANRSNTEDGYHMVGASAIWSPEGKKLAESPYIEKNRVRNSPTIIYADIDPAQYDNDSKRRIKKRRPDIYYDLMLHGGPWKNKKQKIGSGTENIMESHVNFSAGLVQYTPDVGDKNGNLKKINALLSEASIRTREKGSVLSLFVFPELSLIGPVNSLEVNAIFKLSETMDGLTVNEMKRLAKKYKAYIAFGMIEREGTMLFNTAVLLKPNGQVGLKVRKIHLTDSEEQWATPGEEIKVKYIKGLGNVGLMVGYDASYPELAGIMAIKHAEFIIIPSIWSGEFGQTLTLHPKMMENNFPLNSMTTWDAVARFSQTRTLIANFTGTEQKCKGGSALYTLDPIYSNDIPFVASSHKEEVFIVKVPKIQTDWWFDQQKLRLSRRPHFYHPLILDNSL</sequence>
<dbReference type="EMBL" id="QYTU02000005">
    <property type="protein sequence ID" value="RWR13652.1"/>
    <property type="molecule type" value="Genomic_DNA"/>
</dbReference>
<dbReference type="Proteomes" id="UP000273811">
    <property type="component" value="Unassembled WGS sequence"/>
</dbReference>
<protein>
    <submittedName>
        <fullName evidence="3">Nitrilase</fullName>
    </submittedName>
</protein>
<reference evidence="3" key="1">
    <citation type="submission" date="2018-12" db="EMBL/GenBank/DDBJ databases">
        <authorList>
            <person name="Sun L."/>
            <person name="Chen Z."/>
        </authorList>
    </citation>
    <scope>NUCLEOTIDE SEQUENCE [LARGE SCALE GENOMIC DNA]</scope>
    <source>
        <strain evidence="3">DSM 16012</strain>
    </source>
</reference>
<evidence type="ECO:0000313" key="4">
    <source>
        <dbReference type="Proteomes" id="UP000273811"/>
    </source>
</evidence>
<proteinExistence type="predicted"/>
<accession>A0A443IZB1</accession>
<dbReference type="OrthoDB" id="9811121at2"/>
<name>A0A443IZB1_9BACI</name>
<dbReference type="Pfam" id="PF00795">
    <property type="entry name" value="CN_hydrolase"/>
    <property type="match status" value="2"/>
</dbReference>
<evidence type="ECO:0000313" key="3">
    <source>
        <dbReference type="EMBL" id="RWR13652.1"/>
    </source>
</evidence>
<keyword evidence="1" id="KW-0378">Hydrolase</keyword>
<dbReference type="CDD" id="cd07197">
    <property type="entry name" value="nitrilase"/>
    <property type="match status" value="1"/>
</dbReference>